<keyword evidence="1" id="KW-0472">Membrane</keyword>
<dbReference type="PANTHER" id="PTHR35708">
    <property type="entry name" value="GB|AAD25831.1"/>
    <property type="match status" value="1"/>
</dbReference>
<dbReference type="Proteomes" id="UP000836841">
    <property type="component" value="Chromosome 6"/>
</dbReference>
<dbReference type="PANTHER" id="PTHR35708:SF3">
    <property type="entry name" value="GB|AAD25831.1"/>
    <property type="match status" value="1"/>
</dbReference>
<dbReference type="AlphaFoldDB" id="A0AAU9SS83"/>
<gene>
    <name evidence="2" type="ORF">TAV2_LOCUS20487</name>
</gene>
<evidence type="ECO:0000313" key="2">
    <source>
        <dbReference type="EMBL" id="CAH2069818.1"/>
    </source>
</evidence>
<keyword evidence="1" id="KW-1133">Transmembrane helix</keyword>
<feature type="transmembrane region" description="Helical" evidence="1">
    <location>
        <begin position="49"/>
        <end position="68"/>
    </location>
</feature>
<organism evidence="2 3">
    <name type="scientific">Thlaspi arvense</name>
    <name type="common">Field penny-cress</name>
    <dbReference type="NCBI Taxonomy" id="13288"/>
    <lineage>
        <taxon>Eukaryota</taxon>
        <taxon>Viridiplantae</taxon>
        <taxon>Streptophyta</taxon>
        <taxon>Embryophyta</taxon>
        <taxon>Tracheophyta</taxon>
        <taxon>Spermatophyta</taxon>
        <taxon>Magnoliopsida</taxon>
        <taxon>eudicotyledons</taxon>
        <taxon>Gunneridae</taxon>
        <taxon>Pentapetalae</taxon>
        <taxon>rosids</taxon>
        <taxon>malvids</taxon>
        <taxon>Brassicales</taxon>
        <taxon>Brassicaceae</taxon>
        <taxon>Thlaspideae</taxon>
        <taxon>Thlaspi</taxon>
    </lineage>
</organism>
<keyword evidence="3" id="KW-1185">Reference proteome</keyword>
<name>A0AAU9SS83_THLAR</name>
<feature type="transmembrane region" description="Helical" evidence="1">
    <location>
        <begin position="20"/>
        <end position="43"/>
    </location>
</feature>
<proteinExistence type="predicted"/>
<accession>A0AAU9SS83</accession>
<evidence type="ECO:0000313" key="3">
    <source>
        <dbReference type="Proteomes" id="UP000836841"/>
    </source>
</evidence>
<reference evidence="2 3" key="1">
    <citation type="submission" date="2022-03" db="EMBL/GenBank/DDBJ databases">
        <authorList>
            <person name="Nunn A."/>
            <person name="Chopra R."/>
            <person name="Nunn A."/>
            <person name="Contreras Garrido A."/>
        </authorList>
    </citation>
    <scope>NUCLEOTIDE SEQUENCE [LARGE SCALE GENOMIC DNA]</scope>
</reference>
<protein>
    <submittedName>
        <fullName evidence="2">Uncharacterized protein</fullName>
    </submittedName>
</protein>
<keyword evidence="1" id="KW-0812">Transmembrane</keyword>
<dbReference type="EMBL" id="OU466862">
    <property type="protein sequence ID" value="CAH2069818.1"/>
    <property type="molecule type" value="Genomic_DNA"/>
</dbReference>
<sequence>MKSVEKSDEEKHFSWCCFHLYPPLLFFLVSLVLSLAFLCFLGSYGSSSLLVTIAILFISTFVFFIRFYKKKTRLYLAERSQEEGYDDDDDDDYDDEEDEDGLIEITLVSEEAETIEAMRNVNRIRQRNRIDEDEAQDIDDVIMEEDNLIEIDISIGSIKRRSE</sequence>
<evidence type="ECO:0000256" key="1">
    <source>
        <dbReference type="SAM" id="Phobius"/>
    </source>
</evidence>